<dbReference type="EMBL" id="JAJEPX010000001">
    <property type="protein sequence ID" value="MCC2175757.1"/>
    <property type="molecule type" value="Genomic_DNA"/>
</dbReference>
<sequence length="94" mass="10531">MQIILFTRLRAAGWEHLLPAGCKFAVLYDGKPMVFDCPLKMKPTANSTYDLKDATASFFILVKNTDGGFLIGSFATGIRSLPHKPFDLLKKFLY</sequence>
<dbReference type="AlphaFoldDB" id="A0AAW4VYT0"/>
<gene>
    <name evidence="1" type="ORF">LKD22_01210</name>
</gene>
<reference evidence="1 2" key="1">
    <citation type="submission" date="2021-10" db="EMBL/GenBank/DDBJ databases">
        <title>Anaerobic single-cell dispensing facilitates the cultivation of human gut bacteria.</title>
        <authorList>
            <person name="Afrizal A."/>
        </authorList>
    </citation>
    <scope>NUCLEOTIDE SEQUENCE [LARGE SCALE GENOMIC DNA]</scope>
    <source>
        <strain evidence="1 2">CLA-AA-H270</strain>
    </source>
</reference>
<keyword evidence="2" id="KW-1185">Reference proteome</keyword>
<dbReference type="RefSeq" id="WP_227599991.1">
    <property type="nucleotide sequence ID" value="NZ_JAJEPX010000001.1"/>
</dbReference>
<evidence type="ECO:0000313" key="1">
    <source>
        <dbReference type="EMBL" id="MCC2175757.1"/>
    </source>
</evidence>
<evidence type="ECO:0000313" key="2">
    <source>
        <dbReference type="Proteomes" id="UP001298753"/>
    </source>
</evidence>
<accession>A0AAW4VYT0</accession>
<dbReference type="Proteomes" id="UP001298753">
    <property type="component" value="Unassembled WGS sequence"/>
</dbReference>
<dbReference type="GeneID" id="98660203"/>
<comment type="caution">
    <text evidence="1">The sequence shown here is derived from an EMBL/GenBank/DDBJ whole genome shotgun (WGS) entry which is preliminary data.</text>
</comment>
<organism evidence="1 2">
    <name type="scientific">Agathobaculum butyriciproducens</name>
    <dbReference type="NCBI Taxonomy" id="1628085"/>
    <lineage>
        <taxon>Bacteria</taxon>
        <taxon>Bacillati</taxon>
        <taxon>Bacillota</taxon>
        <taxon>Clostridia</taxon>
        <taxon>Eubacteriales</taxon>
        <taxon>Butyricicoccaceae</taxon>
        <taxon>Agathobaculum</taxon>
    </lineage>
</organism>
<name>A0AAW4VYT0_9FIRM</name>
<proteinExistence type="predicted"/>
<protein>
    <submittedName>
        <fullName evidence="1">Uncharacterized protein</fullName>
    </submittedName>
</protein>